<proteinExistence type="inferred from homology"/>
<comment type="similarity">
    <text evidence="1">Belongs to the serine-aspartate repeat-containing protein (SDr) family.</text>
</comment>
<dbReference type="Gene3D" id="2.60.40.1120">
    <property type="entry name" value="Carboxypeptidase-like, regulatory domain"/>
    <property type="match status" value="2"/>
</dbReference>
<dbReference type="STRING" id="857293.CAAU_1823"/>
<dbReference type="AlphaFoldDB" id="I7J5P4"/>
<dbReference type="SUPFAM" id="SSF49464">
    <property type="entry name" value="Carboxypeptidase regulatory domain-like"/>
    <property type="match status" value="2"/>
</dbReference>
<evidence type="ECO:0000256" key="3">
    <source>
        <dbReference type="ARBA" id="ARBA00022729"/>
    </source>
</evidence>
<gene>
    <name evidence="4" type="ORF">CAAU_1823</name>
</gene>
<dbReference type="InterPro" id="IPR013783">
    <property type="entry name" value="Ig-like_fold"/>
</dbReference>
<accession>I7J5P4</accession>
<keyword evidence="2" id="KW-0964">Secreted</keyword>
<dbReference type="EMBL" id="CAKP01000096">
    <property type="protein sequence ID" value="CCJ33907.1"/>
    <property type="molecule type" value="Genomic_DNA"/>
</dbReference>
<evidence type="ECO:0000313" key="4">
    <source>
        <dbReference type="EMBL" id="CCJ33907.1"/>
    </source>
</evidence>
<evidence type="ECO:0000256" key="1">
    <source>
        <dbReference type="ARBA" id="ARBA00007257"/>
    </source>
</evidence>
<dbReference type="Gene3D" id="2.60.40.10">
    <property type="entry name" value="Immunoglobulins"/>
    <property type="match status" value="1"/>
</dbReference>
<dbReference type="Proteomes" id="UP000007652">
    <property type="component" value="Unassembled WGS sequence"/>
</dbReference>
<dbReference type="Pfam" id="PF13620">
    <property type="entry name" value="CarboxypepD_reg"/>
    <property type="match status" value="2"/>
</dbReference>
<sequence>MSLQQNPNVLYDLYVLGQSESKKLTGIGEEIRIDLSLQENPNVEAGAVYGTVTDENANPIEGALVKIFDENYNPIAHAYTDAQGSYVFSPFPPAMQYHISAIANGYLLCDLIPFSLQTKQQLEINMTLKVDPKATLSIIAGDVYDMEGNILSNCSIKLFKLVNGNEEIIATTTTNEFGQFIFGEVPQGQYKIITSKLGYVNDSTSILIDKPNMVARTIIKLNVNPNAFAGTISGVIKDNNNTPVANAIVTLYKVEENGRLTPIKFTRTNTNGMYLFTGVVPGMNYKIKANKIAE</sequence>
<dbReference type="eggNOG" id="COG4932">
    <property type="taxonomic scope" value="Bacteria"/>
</dbReference>
<protein>
    <submittedName>
        <fullName evidence="4">Uncharacterized protein</fullName>
    </submittedName>
</protein>
<dbReference type="PANTHER" id="PTHR36108:SF13">
    <property type="entry name" value="COLOSSIN-B-RELATED"/>
    <property type="match status" value="1"/>
</dbReference>
<dbReference type="SUPFAM" id="SSF49478">
    <property type="entry name" value="Cna protein B-type domain"/>
    <property type="match status" value="1"/>
</dbReference>
<dbReference type="PANTHER" id="PTHR36108">
    <property type="entry name" value="COLOSSIN-B-RELATED"/>
    <property type="match status" value="1"/>
</dbReference>
<evidence type="ECO:0000256" key="2">
    <source>
        <dbReference type="ARBA" id="ARBA00022525"/>
    </source>
</evidence>
<dbReference type="OrthoDB" id="176752at2"/>
<dbReference type="InterPro" id="IPR008969">
    <property type="entry name" value="CarboxyPept-like_regulatory"/>
</dbReference>
<organism evidence="4 5">
    <name type="scientific">Caloramator australicus RC3</name>
    <dbReference type="NCBI Taxonomy" id="857293"/>
    <lineage>
        <taxon>Bacteria</taxon>
        <taxon>Bacillati</taxon>
        <taxon>Bacillota</taxon>
        <taxon>Clostridia</taxon>
        <taxon>Eubacteriales</taxon>
        <taxon>Clostridiaceae</taxon>
        <taxon>Caloramator</taxon>
    </lineage>
</organism>
<evidence type="ECO:0000313" key="5">
    <source>
        <dbReference type="Proteomes" id="UP000007652"/>
    </source>
</evidence>
<keyword evidence="5" id="KW-1185">Reference proteome</keyword>
<dbReference type="RefSeq" id="WP_008909165.1">
    <property type="nucleotide sequence ID" value="NZ_CAKP01000096.1"/>
</dbReference>
<comment type="caution">
    <text evidence="4">The sequence shown here is derived from an EMBL/GenBank/DDBJ whole genome shotgun (WGS) entry which is preliminary data.</text>
</comment>
<keyword evidence="3" id="KW-0732">Signal</keyword>
<reference evidence="4 5" key="1">
    <citation type="journal article" date="2011" name="J. Bacteriol.">
        <title>Draft genome sequence of Caloramator australicus strain RC3T, a thermoanaerobe from the Great Artesian Basin of Australia.</title>
        <authorList>
            <person name="Ogg C.D."/>
            <person name="Patel B.K.C."/>
        </authorList>
    </citation>
    <scope>NUCLEOTIDE SEQUENCE [LARGE SCALE GENOMIC DNA]</scope>
    <source>
        <strain evidence="4 5">RC3</strain>
    </source>
</reference>
<name>I7J5P4_9CLOT</name>